<comment type="subcellular location">
    <subcellularLocation>
        <location evidence="1">Cell envelope</location>
    </subcellularLocation>
</comment>
<comment type="caution">
    <text evidence="7">The sequence shown here is derived from an EMBL/GenBank/DDBJ whole genome shotgun (WGS) entry which is preliminary data.</text>
</comment>
<keyword evidence="8" id="KW-1185">Reference proteome</keyword>
<evidence type="ECO:0000256" key="2">
    <source>
        <dbReference type="ARBA" id="ARBA00022748"/>
    </source>
</evidence>
<dbReference type="PROSITE" id="PS00194">
    <property type="entry name" value="THIOREDOXIN_1"/>
    <property type="match status" value="1"/>
</dbReference>
<dbReference type="InterPro" id="IPR013740">
    <property type="entry name" value="Redoxin"/>
</dbReference>
<evidence type="ECO:0000313" key="7">
    <source>
        <dbReference type="EMBL" id="MBC3875554.1"/>
    </source>
</evidence>
<sequence length="179" mass="19421">MRLFSKSVLRSALAACTLLLSAELFAANSVGQPAPNELGRTLDGKVITLSSYAGKVVVVSFWATWCTYCLKELPILENIQNLGGEDRVQVIAVNTEERDVFRKVARTLKDLKMMLAYDPDETYAKSFGVKGIPHLVIIGRDGKIIQVYRGYGESSLDGIVADLNQAINTPAPSTVSGAK</sequence>
<evidence type="ECO:0000313" key="8">
    <source>
        <dbReference type="Proteomes" id="UP000624279"/>
    </source>
</evidence>
<dbReference type="InterPro" id="IPR036249">
    <property type="entry name" value="Thioredoxin-like_sf"/>
</dbReference>
<dbReference type="Gene3D" id="3.40.30.10">
    <property type="entry name" value="Glutaredoxin"/>
    <property type="match status" value="1"/>
</dbReference>
<feature type="signal peptide" evidence="5">
    <location>
        <begin position="1"/>
        <end position="26"/>
    </location>
</feature>
<dbReference type="PANTHER" id="PTHR42852:SF6">
    <property type="entry name" value="THIOL:DISULFIDE INTERCHANGE PROTEIN DSBE"/>
    <property type="match status" value="1"/>
</dbReference>
<keyword evidence="3" id="KW-1015">Disulfide bond</keyword>
<evidence type="ECO:0000256" key="3">
    <source>
        <dbReference type="ARBA" id="ARBA00023157"/>
    </source>
</evidence>
<dbReference type="InterPro" id="IPR013766">
    <property type="entry name" value="Thioredoxin_domain"/>
</dbReference>
<dbReference type="RefSeq" id="WP_186943521.1">
    <property type="nucleotide sequence ID" value="NZ_JACOGA010000020.1"/>
</dbReference>
<proteinExistence type="predicted"/>
<organism evidence="7 8">
    <name type="scientific">Undibacterium flavidum</name>
    <dbReference type="NCBI Taxonomy" id="2762297"/>
    <lineage>
        <taxon>Bacteria</taxon>
        <taxon>Pseudomonadati</taxon>
        <taxon>Pseudomonadota</taxon>
        <taxon>Betaproteobacteria</taxon>
        <taxon>Burkholderiales</taxon>
        <taxon>Oxalobacteraceae</taxon>
        <taxon>Undibacterium</taxon>
    </lineage>
</organism>
<dbReference type="PROSITE" id="PS51352">
    <property type="entry name" value="THIOREDOXIN_2"/>
    <property type="match status" value="1"/>
</dbReference>
<reference evidence="7 8" key="1">
    <citation type="submission" date="2020-08" db="EMBL/GenBank/DDBJ databases">
        <title>Novel species isolated from subtropical streams in China.</title>
        <authorList>
            <person name="Lu H."/>
        </authorList>
    </citation>
    <scope>NUCLEOTIDE SEQUENCE [LARGE SCALE GENOMIC DNA]</scope>
    <source>
        <strain evidence="7 8">LX15W</strain>
    </source>
</reference>
<keyword evidence="4" id="KW-0676">Redox-active center</keyword>
<dbReference type="EMBL" id="JACOGA010000020">
    <property type="protein sequence ID" value="MBC3875554.1"/>
    <property type="molecule type" value="Genomic_DNA"/>
</dbReference>
<dbReference type="InterPro" id="IPR017937">
    <property type="entry name" value="Thioredoxin_CS"/>
</dbReference>
<accession>A0ABR6YGE4</accession>
<dbReference type="InterPro" id="IPR050553">
    <property type="entry name" value="Thioredoxin_ResA/DsbE_sf"/>
</dbReference>
<keyword evidence="2" id="KW-0201">Cytochrome c-type biogenesis</keyword>
<dbReference type="Pfam" id="PF08534">
    <property type="entry name" value="Redoxin"/>
    <property type="match status" value="1"/>
</dbReference>
<dbReference type="Proteomes" id="UP000624279">
    <property type="component" value="Unassembled WGS sequence"/>
</dbReference>
<evidence type="ECO:0000256" key="5">
    <source>
        <dbReference type="SAM" id="SignalP"/>
    </source>
</evidence>
<gene>
    <name evidence="7" type="ORF">H8K55_18335</name>
</gene>
<evidence type="ECO:0000256" key="1">
    <source>
        <dbReference type="ARBA" id="ARBA00004196"/>
    </source>
</evidence>
<keyword evidence="5" id="KW-0732">Signal</keyword>
<evidence type="ECO:0000256" key="4">
    <source>
        <dbReference type="ARBA" id="ARBA00023284"/>
    </source>
</evidence>
<name>A0ABR6YGE4_9BURK</name>
<feature type="chain" id="PRO_5045517914" evidence="5">
    <location>
        <begin position="27"/>
        <end position="179"/>
    </location>
</feature>
<evidence type="ECO:0000259" key="6">
    <source>
        <dbReference type="PROSITE" id="PS51352"/>
    </source>
</evidence>
<dbReference type="SUPFAM" id="SSF52833">
    <property type="entry name" value="Thioredoxin-like"/>
    <property type="match status" value="1"/>
</dbReference>
<dbReference type="PANTHER" id="PTHR42852">
    <property type="entry name" value="THIOL:DISULFIDE INTERCHANGE PROTEIN DSBE"/>
    <property type="match status" value="1"/>
</dbReference>
<protein>
    <submittedName>
        <fullName evidence="7">TlpA family protein disulfide reductase</fullName>
    </submittedName>
</protein>
<dbReference type="CDD" id="cd02966">
    <property type="entry name" value="TlpA_like_family"/>
    <property type="match status" value="1"/>
</dbReference>
<feature type="domain" description="Thioredoxin" evidence="6">
    <location>
        <begin position="28"/>
        <end position="168"/>
    </location>
</feature>